<evidence type="ECO:0000256" key="4">
    <source>
        <dbReference type="ARBA" id="ARBA00022989"/>
    </source>
</evidence>
<dbReference type="Proteomes" id="UP001501337">
    <property type="component" value="Unassembled WGS sequence"/>
</dbReference>
<feature type="transmembrane region" description="Helical" evidence="7">
    <location>
        <begin position="59"/>
        <end position="81"/>
    </location>
</feature>
<feature type="region of interest" description="Disordered" evidence="6">
    <location>
        <begin position="336"/>
        <end position="356"/>
    </location>
</feature>
<accession>A0ABP7NW83</accession>
<feature type="transmembrane region" description="Helical" evidence="7">
    <location>
        <begin position="93"/>
        <end position="113"/>
    </location>
</feature>
<dbReference type="CDD" id="cd06581">
    <property type="entry name" value="TM_PBP1_LivM_like"/>
    <property type="match status" value="1"/>
</dbReference>
<keyword evidence="5 7" id="KW-0472">Membrane</keyword>
<evidence type="ECO:0000313" key="9">
    <source>
        <dbReference type="Proteomes" id="UP001501337"/>
    </source>
</evidence>
<evidence type="ECO:0000256" key="1">
    <source>
        <dbReference type="ARBA" id="ARBA00004429"/>
    </source>
</evidence>
<name>A0ABP7NW83_9GAMM</name>
<protein>
    <submittedName>
        <fullName evidence="8">Branched-chain amino acid ABC transporter permease</fullName>
    </submittedName>
</protein>
<evidence type="ECO:0000256" key="2">
    <source>
        <dbReference type="ARBA" id="ARBA00022475"/>
    </source>
</evidence>
<comment type="caution">
    <text evidence="8">The sequence shown here is derived from an EMBL/GenBank/DDBJ whole genome shotgun (WGS) entry which is preliminary data.</text>
</comment>
<feature type="transmembrane region" description="Helical" evidence="7">
    <location>
        <begin position="120"/>
        <end position="141"/>
    </location>
</feature>
<feature type="transmembrane region" description="Helical" evidence="7">
    <location>
        <begin position="5"/>
        <end position="21"/>
    </location>
</feature>
<evidence type="ECO:0000256" key="7">
    <source>
        <dbReference type="SAM" id="Phobius"/>
    </source>
</evidence>
<evidence type="ECO:0000256" key="6">
    <source>
        <dbReference type="SAM" id="MobiDB-lite"/>
    </source>
</evidence>
<feature type="transmembrane region" description="Helical" evidence="7">
    <location>
        <begin position="175"/>
        <end position="197"/>
    </location>
</feature>
<dbReference type="InterPro" id="IPR043428">
    <property type="entry name" value="LivM-like"/>
</dbReference>
<keyword evidence="3 7" id="KW-0812">Transmembrane</keyword>
<feature type="transmembrane region" description="Helical" evidence="7">
    <location>
        <begin position="299"/>
        <end position="328"/>
    </location>
</feature>
<evidence type="ECO:0000256" key="3">
    <source>
        <dbReference type="ARBA" id="ARBA00022692"/>
    </source>
</evidence>
<evidence type="ECO:0000313" key="8">
    <source>
        <dbReference type="EMBL" id="GAA3955440.1"/>
    </source>
</evidence>
<comment type="subcellular location">
    <subcellularLocation>
        <location evidence="1">Cell inner membrane</location>
        <topology evidence="1">Multi-pass membrane protein</topology>
    </subcellularLocation>
</comment>
<organism evidence="8 9">
    <name type="scientific">Allohahella marinimesophila</name>
    <dbReference type="NCBI Taxonomy" id="1054972"/>
    <lineage>
        <taxon>Bacteria</taxon>
        <taxon>Pseudomonadati</taxon>
        <taxon>Pseudomonadota</taxon>
        <taxon>Gammaproteobacteria</taxon>
        <taxon>Oceanospirillales</taxon>
        <taxon>Hahellaceae</taxon>
        <taxon>Allohahella</taxon>
    </lineage>
</organism>
<dbReference type="PANTHER" id="PTHR30482">
    <property type="entry name" value="HIGH-AFFINITY BRANCHED-CHAIN AMINO ACID TRANSPORT SYSTEM PERMEASE"/>
    <property type="match status" value="1"/>
</dbReference>
<keyword evidence="9" id="KW-1185">Reference proteome</keyword>
<dbReference type="EMBL" id="BAABBO010000007">
    <property type="protein sequence ID" value="GAA3955440.1"/>
    <property type="molecule type" value="Genomic_DNA"/>
</dbReference>
<keyword evidence="4 7" id="KW-1133">Transmembrane helix</keyword>
<dbReference type="RefSeq" id="WP_344804415.1">
    <property type="nucleotide sequence ID" value="NZ_BAABBO010000007.1"/>
</dbReference>
<proteinExistence type="predicted"/>
<gene>
    <name evidence="8" type="ORF">GCM10022278_12530</name>
</gene>
<sequence>MQRHTLFFVWVIALALLPIIWPDPYMLSVLGAAGIMIIAAISLNLLLGFTGQLSLGHAAFFGIGAYTSALLTLGFDVHLGFGIQLVVEPKPVWIAFLMAIVVTGIFGWGLGRLAFRVRGAYFVVITISFAQVMRMVALNWVDLTEGPMALISIPPLTIWWPGEGTIRLVSKSATYWLVLAVGVVAYLLVASLVYSRIGRAMIALRENETLATSVGIPVTRYLTIAAVISAGIAGAAGGLYAHTVRIIDPEVFLFIYTVTMVIMVISGGKGTLAGPVVGGLIFGLLPELLRGVVEPEVQWILYGALMVLILIFMPKGIVPALYSWLAWIRSGRLPPEKRAPEKHHSETIRPEERRTA</sequence>
<feature type="transmembrane region" description="Helical" evidence="7">
    <location>
        <begin position="218"/>
        <end position="240"/>
    </location>
</feature>
<reference evidence="9" key="1">
    <citation type="journal article" date="2019" name="Int. J. Syst. Evol. Microbiol.">
        <title>The Global Catalogue of Microorganisms (GCM) 10K type strain sequencing project: providing services to taxonomists for standard genome sequencing and annotation.</title>
        <authorList>
            <consortium name="The Broad Institute Genomics Platform"/>
            <consortium name="The Broad Institute Genome Sequencing Center for Infectious Disease"/>
            <person name="Wu L."/>
            <person name="Ma J."/>
        </authorList>
    </citation>
    <scope>NUCLEOTIDE SEQUENCE [LARGE SCALE GENOMIC DNA]</scope>
    <source>
        <strain evidence="9">JCM 17555</strain>
    </source>
</reference>
<feature type="transmembrane region" description="Helical" evidence="7">
    <location>
        <begin position="27"/>
        <end position="47"/>
    </location>
</feature>
<keyword evidence="2" id="KW-1003">Cell membrane</keyword>
<dbReference type="Pfam" id="PF02653">
    <property type="entry name" value="BPD_transp_2"/>
    <property type="match status" value="1"/>
</dbReference>
<dbReference type="InterPro" id="IPR001851">
    <property type="entry name" value="ABC_transp_permease"/>
</dbReference>
<dbReference type="PANTHER" id="PTHR30482:SF20">
    <property type="entry name" value="HIGH-AFFINITY BRANCHED-CHAIN AMINO ACID TRANSPORT SYSTEM PERMEASE PROTEIN LIVM"/>
    <property type="match status" value="1"/>
</dbReference>
<feature type="transmembrane region" description="Helical" evidence="7">
    <location>
        <begin position="246"/>
        <end position="265"/>
    </location>
</feature>
<evidence type="ECO:0000256" key="5">
    <source>
        <dbReference type="ARBA" id="ARBA00023136"/>
    </source>
</evidence>